<keyword evidence="2" id="KW-1133">Transmembrane helix</keyword>
<evidence type="ECO:0008006" key="5">
    <source>
        <dbReference type="Google" id="ProtNLM"/>
    </source>
</evidence>
<reference evidence="3" key="1">
    <citation type="journal article" date="2020" name="bioRxiv">
        <title>Chromosome-level reference genome of the European wasp spider Argiope bruennichi: a resource for studies on range expansion and evolutionary adaptation.</title>
        <authorList>
            <person name="Sheffer M.M."/>
            <person name="Hoppe A."/>
            <person name="Krehenwinkel H."/>
            <person name="Uhl G."/>
            <person name="Kuss A.W."/>
            <person name="Jensen L."/>
            <person name="Jensen C."/>
            <person name="Gillespie R.G."/>
            <person name="Hoff K.J."/>
            <person name="Prost S."/>
        </authorList>
    </citation>
    <scope>NUCLEOTIDE SEQUENCE</scope>
</reference>
<dbReference type="AlphaFoldDB" id="A0A8T0FZ13"/>
<gene>
    <name evidence="3" type="ORF">HNY73_000731</name>
</gene>
<evidence type="ECO:0000313" key="3">
    <source>
        <dbReference type="EMBL" id="KAF8796347.1"/>
    </source>
</evidence>
<protein>
    <recommendedName>
        <fullName evidence="5">Transmembrane protein</fullName>
    </recommendedName>
</protein>
<organism evidence="3 4">
    <name type="scientific">Argiope bruennichi</name>
    <name type="common">Wasp spider</name>
    <name type="synonym">Aranea bruennichi</name>
    <dbReference type="NCBI Taxonomy" id="94029"/>
    <lineage>
        <taxon>Eukaryota</taxon>
        <taxon>Metazoa</taxon>
        <taxon>Ecdysozoa</taxon>
        <taxon>Arthropoda</taxon>
        <taxon>Chelicerata</taxon>
        <taxon>Arachnida</taxon>
        <taxon>Araneae</taxon>
        <taxon>Araneomorphae</taxon>
        <taxon>Entelegynae</taxon>
        <taxon>Araneoidea</taxon>
        <taxon>Araneidae</taxon>
        <taxon>Argiope</taxon>
    </lineage>
</organism>
<evidence type="ECO:0000313" key="4">
    <source>
        <dbReference type="Proteomes" id="UP000807504"/>
    </source>
</evidence>
<dbReference type="Proteomes" id="UP000807504">
    <property type="component" value="Unassembled WGS sequence"/>
</dbReference>
<feature type="transmembrane region" description="Helical" evidence="2">
    <location>
        <begin position="63"/>
        <end position="90"/>
    </location>
</feature>
<evidence type="ECO:0000256" key="1">
    <source>
        <dbReference type="SAM" id="MobiDB-lite"/>
    </source>
</evidence>
<evidence type="ECO:0000256" key="2">
    <source>
        <dbReference type="SAM" id="Phobius"/>
    </source>
</evidence>
<dbReference type="EMBL" id="JABXBU010000001">
    <property type="protein sequence ID" value="KAF8796347.1"/>
    <property type="molecule type" value="Genomic_DNA"/>
</dbReference>
<reference evidence="3" key="2">
    <citation type="submission" date="2020-06" db="EMBL/GenBank/DDBJ databases">
        <authorList>
            <person name="Sheffer M."/>
        </authorList>
    </citation>
    <scope>NUCLEOTIDE SEQUENCE</scope>
</reference>
<name>A0A8T0FZ13_ARGBR</name>
<feature type="compositionally biased region" description="Basic and acidic residues" evidence="1">
    <location>
        <begin position="8"/>
        <end position="24"/>
    </location>
</feature>
<feature type="region of interest" description="Disordered" evidence="1">
    <location>
        <begin position="1"/>
        <end position="24"/>
    </location>
</feature>
<keyword evidence="2" id="KW-0812">Transmembrane</keyword>
<accession>A0A8T0FZ13</accession>
<keyword evidence="4" id="KW-1185">Reference proteome</keyword>
<keyword evidence="2" id="KW-0472">Membrane</keyword>
<proteinExistence type="predicted"/>
<sequence>MASLATGDTRKSGGREEDPKDVLERGWKSNVSSWVRASLFQIDTCSRRSHGRESSPWDATNEYLLSAFFSVISISILLGIEFWICFWIACQTWIKLFSSKAARI</sequence>
<comment type="caution">
    <text evidence="3">The sequence shown here is derived from an EMBL/GenBank/DDBJ whole genome shotgun (WGS) entry which is preliminary data.</text>
</comment>